<feature type="transmembrane region" description="Helical" evidence="1">
    <location>
        <begin position="310"/>
        <end position="338"/>
    </location>
</feature>
<organism evidence="4 5">
    <name type="scientific">Hermetia illucens</name>
    <name type="common">Black soldier fly</name>
    <dbReference type="NCBI Taxonomy" id="343691"/>
    <lineage>
        <taxon>Eukaryota</taxon>
        <taxon>Metazoa</taxon>
        <taxon>Ecdysozoa</taxon>
        <taxon>Arthropoda</taxon>
        <taxon>Hexapoda</taxon>
        <taxon>Insecta</taxon>
        <taxon>Pterygota</taxon>
        <taxon>Neoptera</taxon>
        <taxon>Endopterygota</taxon>
        <taxon>Diptera</taxon>
        <taxon>Brachycera</taxon>
        <taxon>Stratiomyomorpha</taxon>
        <taxon>Stratiomyidae</taxon>
        <taxon>Hermetiinae</taxon>
        <taxon>Hermetia</taxon>
    </lineage>
</organism>
<feature type="transmembrane region" description="Helical" evidence="1">
    <location>
        <begin position="568"/>
        <end position="586"/>
    </location>
</feature>
<feature type="transmembrane region" description="Helical" evidence="1">
    <location>
        <begin position="211"/>
        <end position="233"/>
    </location>
</feature>
<gene>
    <name evidence="4" type="ORF">HERILL_LOCUS12662</name>
</gene>
<keyword evidence="5" id="KW-1185">Reference proteome</keyword>
<sequence>MRILYVNILWLLSSGVLSDNPAQNQDERLVLSYNENSSENGTVEIVGMKRNNYDQGLCRSQFKELFDRFNSGDTWARKVLDSWGNLPPGGHLAGRFVDLGNFDECMSQTYDLGGVDNTFIPQYCLASYPLDDIYRTTNEGGIRMERLFVETKDPTDFLVGVCVPDTCDMDALNDFFKELFYNKTNNTLSNNIFSEALCTPLRERHFDGVDIFAITIFGLIGLLMLLSSIYDFYTSKYNKQKNALLLSFSVITNARKLFHVENKPSANTIECLNGIRSLSIMWIIYGHTLLVMAFMPLLNYNYYWEWVSEYYSMLVISGPVAVDSFFLLSGILVTFHLYKEIDTRGRLTIGNILNMYFHRYLRLFPLLAATILFAATLYKYVGDGPYWNSINSSIEAPCRVFWWSALLHLQNYVNSSAMCLGHTWYLSADTQLYILSPLILIPLKKWGKRFLPVIGLLTFASCLYIFVIMITYNFSMKIIDGSVTGDNDKKVMLYYGFHTRAPSWLAGVVLGHILYSVKGKKLQINKFLILGGWVSSFVVFAAIIWGPYEGQQRFAEPSKVESAFFEALSRLSWAVALAWIVFICCQGRGGIINSFLSCPLWQPLSRLSYAIYIIHLVVQITVVGLVRTDVYLSNYSAIRTFWGDFGIMLGIATVMVLAFEAPTAALEKYFLGGKVRPVTTENPQNTVAGSVETLESGITESVKS</sequence>
<keyword evidence="1" id="KW-0812">Transmembrane</keyword>
<dbReference type="Proteomes" id="UP000594454">
    <property type="component" value="Chromosome 5"/>
</dbReference>
<feature type="transmembrane region" description="Helical" evidence="1">
    <location>
        <begin position="646"/>
        <end position="666"/>
    </location>
</feature>
<dbReference type="InterPro" id="IPR052728">
    <property type="entry name" value="O2_lipid_transport_reg"/>
</dbReference>
<dbReference type="SMART" id="SM00703">
    <property type="entry name" value="NRF"/>
    <property type="match status" value="1"/>
</dbReference>
<dbReference type="InterPro" id="IPR006621">
    <property type="entry name" value="Nose-resist-to-fluoxetine_N"/>
</dbReference>
<feature type="transmembrane region" description="Helical" evidence="1">
    <location>
        <begin position="527"/>
        <end position="548"/>
    </location>
</feature>
<dbReference type="PANTHER" id="PTHR11161:SF0">
    <property type="entry name" value="O-ACYLTRANSFERASE LIKE PROTEIN"/>
    <property type="match status" value="1"/>
</dbReference>
<keyword evidence="2" id="KW-0732">Signal</keyword>
<feature type="domain" description="Nose resistant-to-fluoxetine protein N-terminal" evidence="3">
    <location>
        <begin position="55"/>
        <end position="200"/>
    </location>
</feature>
<dbReference type="EMBL" id="LR899013">
    <property type="protein sequence ID" value="CAD7090161.1"/>
    <property type="molecule type" value="Genomic_DNA"/>
</dbReference>
<feature type="transmembrane region" description="Helical" evidence="1">
    <location>
        <begin position="282"/>
        <end position="304"/>
    </location>
</feature>
<dbReference type="Pfam" id="PF01757">
    <property type="entry name" value="Acyl_transf_3"/>
    <property type="match status" value="1"/>
</dbReference>
<feature type="transmembrane region" description="Helical" evidence="1">
    <location>
        <begin position="450"/>
        <end position="472"/>
    </location>
</feature>
<feature type="transmembrane region" description="Helical" evidence="1">
    <location>
        <begin position="424"/>
        <end position="443"/>
    </location>
</feature>
<dbReference type="InterPro" id="IPR002656">
    <property type="entry name" value="Acyl_transf_3_dom"/>
</dbReference>
<dbReference type="AlphaFoldDB" id="A0A7R8V129"/>
<dbReference type="FunCoup" id="A0A7R8V129">
    <property type="interactions" value="1"/>
</dbReference>
<feature type="transmembrane region" description="Helical" evidence="1">
    <location>
        <begin position="359"/>
        <end position="378"/>
    </location>
</feature>
<proteinExistence type="predicted"/>
<feature type="signal peptide" evidence="2">
    <location>
        <begin position="1"/>
        <end position="18"/>
    </location>
</feature>
<dbReference type="InParanoid" id="A0A7R8V129"/>
<accession>A0A7R8V129</accession>
<dbReference type="OrthoDB" id="118951at2759"/>
<evidence type="ECO:0000259" key="3">
    <source>
        <dbReference type="SMART" id="SM00703"/>
    </source>
</evidence>
<protein>
    <recommendedName>
        <fullName evidence="3">Nose resistant-to-fluoxetine protein N-terminal domain-containing protein</fullName>
    </recommendedName>
</protein>
<feature type="transmembrane region" description="Helical" evidence="1">
    <location>
        <begin position="607"/>
        <end position="626"/>
    </location>
</feature>
<dbReference type="OMA" id="LMHILIE"/>
<dbReference type="Pfam" id="PF20146">
    <property type="entry name" value="NRF"/>
    <property type="match status" value="1"/>
</dbReference>
<feature type="chain" id="PRO_5031193749" description="Nose resistant-to-fluoxetine protein N-terminal domain-containing protein" evidence="2">
    <location>
        <begin position="19"/>
        <end position="704"/>
    </location>
</feature>
<name>A0A7R8V129_HERIL</name>
<evidence type="ECO:0000256" key="2">
    <source>
        <dbReference type="SAM" id="SignalP"/>
    </source>
</evidence>
<keyword evidence="1" id="KW-0472">Membrane</keyword>
<evidence type="ECO:0000313" key="4">
    <source>
        <dbReference type="EMBL" id="CAD7090161.1"/>
    </source>
</evidence>
<feature type="transmembrane region" description="Helical" evidence="1">
    <location>
        <begin position="492"/>
        <end position="515"/>
    </location>
</feature>
<evidence type="ECO:0000313" key="5">
    <source>
        <dbReference type="Proteomes" id="UP000594454"/>
    </source>
</evidence>
<evidence type="ECO:0000256" key="1">
    <source>
        <dbReference type="SAM" id="Phobius"/>
    </source>
</evidence>
<reference evidence="4 5" key="1">
    <citation type="submission" date="2020-11" db="EMBL/GenBank/DDBJ databases">
        <authorList>
            <person name="Wallbank WR R."/>
            <person name="Pardo Diaz C."/>
            <person name="Kozak K."/>
            <person name="Martin S."/>
            <person name="Jiggins C."/>
            <person name="Moest M."/>
            <person name="Warren A I."/>
            <person name="Generalovic N T."/>
            <person name="Byers J.R.P. K."/>
            <person name="Montejo-Kovacevich G."/>
            <person name="Yen C E."/>
        </authorList>
    </citation>
    <scope>NUCLEOTIDE SEQUENCE [LARGE SCALE GENOMIC DNA]</scope>
</reference>
<keyword evidence="1" id="KW-1133">Transmembrane helix</keyword>
<dbReference type="GO" id="GO:0016747">
    <property type="term" value="F:acyltransferase activity, transferring groups other than amino-acyl groups"/>
    <property type="evidence" value="ECO:0007669"/>
    <property type="project" value="InterPro"/>
</dbReference>
<dbReference type="PANTHER" id="PTHR11161">
    <property type="entry name" value="O-ACYLTRANSFERASE"/>
    <property type="match status" value="1"/>
</dbReference>